<dbReference type="InterPro" id="IPR001282">
    <property type="entry name" value="G6P_DH"/>
</dbReference>
<comment type="function">
    <text evidence="7">Catalyzes the oxidation of glucose 6-phosphate to 6-phosphogluconolactone.</text>
</comment>
<comment type="caution">
    <text evidence="10">The sequence shown here is derived from an EMBL/GenBank/DDBJ whole genome shotgun (WGS) entry which is preliminary data.</text>
</comment>
<evidence type="ECO:0000256" key="2">
    <source>
        <dbReference type="ARBA" id="ARBA00009975"/>
    </source>
</evidence>
<comment type="pathway">
    <text evidence="1 7">Carbohydrate degradation; pentose phosphate pathway; D-ribulose 5-phosphate from D-glucose 6-phosphate (oxidative stage): step 1/3.</text>
</comment>
<evidence type="ECO:0000256" key="7">
    <source>
        <dbReference type="HAMAP-Rule" id="MF_00966"/>
    </source>
</evidence>
<dbReference type="PROSITE" id="PS00069">
    <property type="entry name" value="G6P_DEHYDROGENASE"/>
    <property type="match status" value="1"/>
</dbReference>
<dbReference type="SUPFAM" id="SSF51735">
    <property type="entry name" value="NAD(P)-binding Rossmann-fold domains"/>
    <property type="match status" value="1"/>
</dbReference>
<keyword evidence="4 7" id="KW-0521">NADP</keyword>
<comment type="caution">
    <text evidence="7">Lacks conserved residue(s) required for the propagation of feature annotation.</text>
</comment>
<dbReference type="Pfam" id="PF00479">
    <property type="entry name" value="G6PD_N"/>
    <property type="match status" value="1"/>
</dbReference>
<dbReference type="GO" id="GO:0009051">
    <property type="term" value="P:pentose-phosphate shunt, oxidative branch"/>
    <property type="evidence" value="ECO:0007669"/>
    <property type="project" value="TreeGrafter"/>
</dbReference>
<feature type="domain" description="Glucose-6-phosphate dehydrogenase NAD-binding" evidence="8">
    <location>
        <begin position="19"/>
        <end position="186"/>
    </location>
</feature>
<feature type="binding site" evidence="7">
    <location>
        <position position="178"/>
    </location>
    <ligand>
        <name>substrate</name>
    </ligand>
</feature>
<feature type="binding site" evidence="7">
    <location>
        <position position="235"/>
    </location>
    <ligand>
        <name>substrate</name>
    </ligand>
</feature>
<dbReference type="PIRSF" id="PIRSF000110">
    <property type="entry name" value="G6PD"/>
    <property type="match status" value="1"/>
</dbReference>
<dbReference type="GO" id="GO:0050661">
    <property type="term" value="F:NADP binding"/>
    <property type="evidence" value="ECO:0007669"/>
    <property type="project" value="UniProtKB-UniRule"/>
</dbReference>
<comment type="similarity">
    <text evidence="2 7">Belongs to the glucose-6-phosphate dehydrogenase family.</text>
</comment>
<keyword evidence="11" id="KW-1185">Reference proteome</keyword>
<keyword evidence="3 7" id="KW-0313">Glucose metabolism</keyword>
<dbReference type="EMBL" id="JAMOIL010000032">
    <property type="protein sequence ID" value="MCM0622295.1"/>
    <property type="molecule type" value="Genomic_DNA"/>
</dbReference>
<evidence type="ECO:0000256" key="4">
    <source>
        <dbReference type="ARBA" id="ARBA00022857"/>
    </source>
</evidence>
<dbReference type="InterPro" id="IPR036291">
    <property type="entry name" value="NAD(P)-bd_dom_sf"/>
</dbReference>
<feature type="active site" description="Proton acceptor" evidence="7">
    <location>
        <position position="240"/>
    </location>
</feature>
<dbReference type="InterPro" id="IPR019796">
    <property type="entry name" value="G6P_DH_AS"/>
</dbReference>
<feature type="binding site" evidence="7">
    <location>
        <position position="148"/>
    </location>
    <ligand>
        <name>NADP(+)</name>
        <dbReference type="ChEBI" id="CHEBI:58349"/>
    </ligand>
</feature>
<dbReference type="SUPFAM" id="SSF55347">
    <property type="entry name" value="Glyceraldehyde-3-phosphate dehydrogenase-like, C-terminal domain"/>
    <property type="match status" value="1"/>
</dbReference>
<evidence type="ECO:0000256" key="5">
    <source>
        <dbReference type="ARBA" id="ARBA00023002"/>
    </source>
</evidence>
<evidence type="ECO:0000256" key="6">
    <source>
        <dbReference type="ARBA" id="ARBA00023277"/>
    </source>
</evidence>
<dbReference type="Gene3D" id="3.30.360.10">
    <property type="entry name" value="Dihydrodipicolinate Reductase, domain 2"/>
    <property type="match status" value="1"/>
</dbReference>
<comment type="catalytic activity">
    <reaction evidence="7">
        <text>D-glucose 6-phosphate + NADP(+) = 6-phospho-D-glucono-1,5-lactone + NADPH + H(+)</text>
        <dbReference type="Rhea" id="RHEA:15841"/>
        <dbReference type="ChEBI" id="CHEBI:15378"/>
        <dbReference type="ChEBI" id="CHEBI:57783"/>
        <dbReference type="ChEBI" id="CHEBI:57955"/>
        <dbReference type="ChEBI" id="CHEBI:58349"/>
        <dbReference type="ChEBI" id="CHEBI:61548"/>
        <dbReference type="EC" id="1.1.1.49"/>
    </reaction>
</comment>
<evidence type="ECO:0000256" key="1">
    <source>
        <dbReference type="ARBA" id="ARBA00004937"/>
    </source>
</evidence>
<name>A0A9X2DAU6_9ACTN</name>
<dbReference type="HAMAP" id="MF_00966">
    <property type="entry name" value="G6PD"/>
    <property type="match status" value="1"/>
</dbReference>
<dbReference type="AlphaFoldDB" id="A0A9X2DAU6"/>
<evidence type="ECO:0000259" key="8">
    <source>
        <dbReference type="Pfam" id="PF00479"/>
    </source>
</evidence>
<dbReference type="GO" id="GO:0005829">
    <property type="term" value="C:cytosol"/>
    <property type="evidence" value="ECO:0007669"/>
    <property type="project" value="TreeGrafter"/>
</dbReference>
<keyword evidence="6 7" id="KW-0119">Carbohydrate metabolism</keyword>
<dbReference type="GO" id="GO:0006006">
    <property type="term" value="P:glucose metabolic process"/>
    <property type="evidence" value="ECO:0007669"/>
    <property type="project" value="UniProtKB-KW"/>
</dbReference>
<proteinExistence type="inferred from homology"/>
<feature type="binding site" evidence="7">
    <location>
        <position position="326"/>
    </location>
    <ligand>
        <name>substrate</name>
    </ligand>
</feature>
<dbReference type="InterPro" id="IPR022674">
    <property type="entry name" value="G6P_DH_NAD-bd"/>
</dbReference>
<dbReference type="InterPro" id="IPR022675">
    <property type="entry name" value="G6P_DH_C"/>
</dbReference>
<evidence type="ECO:0000259" key="9">
    <source>
        <dbReference type="Pfam" id="PF02781"/>
    </source>
</evidence>
<dbReference type="NCBIfam" id="TIGR00871">
    <property type="entry name" value="zwf"/>
    <property type="match status" value="1"/>
</dbReference>
<feature type="binding site" evidence="7">
    <location>
        <position position="216"/>
    </location>
    <ligand>
        <name>substrate</name>
    </ligand>
</feature>
<evidence type="ECO:0000256" key="3">
    <source>
        <dbReference type="ARBA" id="ARBA00022526"/>
    </source>
</evidence>
<protein>
    <recommendedName>
        <fullName evidence="7">Glucose-6-phosphate 1-dehydrogenase</fullName>
        <shortName evidence="7">G6PD</shortName>
        <ecNumber evidence="7">1.1.1.49</ecNumber>
    </recommendedName>
</protein>
<organism evidence="10 11">
    <name type="scientific">Nocardioides bruguierae</name>
    <dbReference type="NCBI Taxonomy" id="2945102"/>
    <lineage>
        <taxon>Bacteria</taxon>
        <taxon>Bacillati</taxon>
        <taxon>Actinomycetota</taxon>
        <taxon>Actinomycetes</taxon>
        <taxon>Propionibacteriales</taxon>
        <taxon>Nocardioidaceae</taxon>
        <taxon>Nocardioides</taxon>
    </lineage>
</organism>
<evidence type="ECO:0000313" key="10">
    <source>
        <dbReference type="EMBL" id="MCM0622295.1"/>
    </source>
</evidence>
<keyword evidence="5 7" id="KW-0560">Oxidoreductase</keyword>
<gene>
    <name evidence="7 10" type="primary">zwf</name>
    <name evidence="10" type="ORF">M8330_18540</name>
</gene>
<dbReference type="Pfam" id="PF02781">
    <property type="entry name" value="G6PD_C"/>
    <property type="match status" value="1"/>
</dbReference>
<dbReference type="GO" id="GO:0004345">
    <property type="term" value="F:glucose-6-phosphate dehydrogenase activity"/>
    <property type="evidence" value="ECO:0007669"/>
    <property type="project" value="UniProtKB-UniRule"/>
</dbReference>
<dbReference type="EC" id="1.1.1.49" evidence="7"/>
<feature type="domain" description="Glucose-6-phosphate dehydrogenase C-terminal" evidence="9">
    <location>
        <begin position="189"/>
        <end position="460"/>
    </location>
</feature>
<dbReference type="PANTHER" id="PTHR23429:SF0">
    <property type="entry name" value="GLUCOSE-6-PHOSPHATE 1-DEHYDROGENASE"/>
    <property type="match status" value="1"/>
</dbReference>
<dbReference type="PANTHER" id="PTHR23429">
    <property type="entry name" value="GLUCOSE-6-PHOSPHATE 1-DEHYDROGENASE G6PD"/>
    <property type="match status" value="1"/>
</dbReference>
<dbReference type="Proteomes" id="UP001139485">
    <property type="component" value="Unassembled WGS sequence"/>
</dbReference>
<sequence>MTSLTADSTSPDSRSDAVVLFGVSGDLAYKKLLPALYNLERAGRLDGPVIGLARSAWDDERLRARAEGAVRDAATQVDEAALARLLGRLRMLAGEYTETATYEALAAMLADTARPLFHLAVPPVVFESVVAGLNAVGLADRGRVVVEKPFGRDAASAAELNTALTRYVDEQNIFRIDHYLGKESVEGLLVFRFANTLFEPLWNRHYVKSVQVTLAESLDTEGRAGFYDGVGAVRDVVQNHLLQIVALLGMEPPIADDADAYRDEEVRLLRQVRPIDPDDTVMGQYEGYGEEDGVAPGSITETFMATTLWIDSFRWAGVPFHVRAGKALAGAATEAVVELRRPPRLLFASKSAERPEANRLHFRLGHDDGVSVTLQAKAPGAKAVSQPVALGVDFDRALGHRQEAYERLLDDAMDGRKHRFARPDTIAEEWRIVDGLLAAGKEPELYRRGTWGPAAAAKVADPWHPVTTKAPRA</sequence>
<reference evidence="10" key="1">
    <citation type="submission" date="2022-05" db="EMBL/GenBank/DDBJ databases">
        <authorList>
            <person name="Tuo L."/>
        </authorList>
    </citation>
    <scope>NUCLEOTIDE SEQUENCE</scope>
    <source>
        <strain evidence="10">BSK12Z-4</strain>
    </source>
</reference>
<evidence type="ECO:0000313" key="11">
    <source>
        <dbReference type="Proteomes" id="UP001139485"/>
    </source>
</evidence>
<dbReference type="PRINTS" id="PR00079">
    <property type="entry name" value="G6PDHDRGNASE"/>
</dbReference>
<dbReference type="Gene3D" id="3.40.50.720">
    <property type="entry name" value="NAD(P)-binding Rossmann-like Domain"/>
    <property type="match status" value="1"/>
</dbReference>
<feature type="binding site" evidence="7">
    <location>
        <position position="54"/>
    </location>
    <ligand>
        <name>NADP(+)</name>
        <dbReference type="ChEBI" id="CHEBI:58349"/>
    </ligand>
</feature>
<feature type="binding site" evidence="7">
    <location>
        <position position="182"/>
    </location>
    <ligand>
        <name>substrate</name>
    </ligand>
</feature>
<accession>A0A9X2DAU6</accession>
<dbReference type="RefSeq" id="WP_250828528.1">
    <property type="nucleotide sequence ID" value="NZ_JAMOIL010000032.1"/>
</dbReference>